<sequence length="357" mass="38776">MSSQPHVLVSARVLDRQVGGNTRYARSVYERIADFGIRYTLARPPRFSDSGRFRSVAYAGLEGVVWPISPPAEATVAHFPADTGAVLRGRLPIVGTIHGLATLHLGGVRNSAADRLWRERVRRLAKVSDKIITVSHSSADDIAFFEPTTAGRISVIHHGIDHDKFHPRPAGDPASLRRRLGLPERYFLYVGNLDPRKNLLALTDASQTVFKETGVPLVVAGAPAWGSRDIMQAVRGTRGVQYLGRVSEADLLPLMQGATAFCFPSSYEGFGFPVLEAMASGTPVICSGRGSLSEVAGDAARILNGIDATSIAEAMIELAQDEKARSELRARGIVNAERFDWQLSARAHADVFRQVSR</sequence>
<dbReference type="Proteomes" id="UP000325516">
    <property type="component" value="Chromosome"/>
</dbReference>
<name>A0A5J6L109_9MICO</name>
<gene>
    <name evidence="5" type="ORF">F6J85_02940</name>
</gene>
<dbReference type="AlphaFoldDB" id="A0A5J6L109"/>
<organism evidence="5 6">
    <name type="scientific">Microbacterium lushaniae</name>
    <dbReference type="NCBI Taxonomy" id="2614639"/>
    <lineage>
        <taxon>Bacteria</taxon>
        <taxon>Bacillati</taxon>
        <taxon>Actinomycetota</taxon>
        <taxon>Actinomycetes</taxon>
        <taxon>Micrococcales</taxon>
        <taxon>Microbacteriaceae</taxon>
        <taxon>Microbacterium</taxon>
    </lineage>
</organism>
<dbReference type="InterPro" id="IPR001296">
    <property type="entry name" value="Glyco_trans_1"/>
</dbReference>
<feature type="domain" description="Glycosyltransferase subfamily 4-like N-terminal" evidence="4">
    <location>
        <begin position="78"/>
        <end position="163"/>
    </location>
</feature>
<dbReference type="RefSeq" id="WP_150923757.1">
    <property type="nucleotide sequence ID" value="NZ_CP044232.1"/>
</dbReference>
<dbReference type="PANTHER" id="PTHR46401:SF2">
    <property type="entry name" value="GLYCOSYLTRANSFERASE WBBK-RELATED"/>
    <property type="match status" value="1"/>
</dbReference>
<keyword evidence="1" id="KW-0328">Glycosyltransferase</keyword>
<dbReference type="SUPFAM" id="SSF53756">
    <property type="entry name" value="UDP-Glycosyltransferase/glycogen phosphorylase"/>
    <property type="match status" value="1"/>
</dbReference>
<evidence type="ECO:0000313" key="6">
    <source>
        <dbReference type="Proteomes" id="UP000325516"/>
    </source>
</evidence>
<keyword evidence="2 5" id="KW-0808">Transferase</keyword>
<dbReference type="Pfam" id="PF13439">
    <property type="entry name" value="Glyco_transf_4"/>
    <property type="match status" value="1"/>
</dbReference>
<proteinExistence type="predicted"/>
<feature type="domain" description="Glycosyl transferase family 1" evidence="3">
    <location>
        <begin position="183"/>
        <end position="332"/>
    </location>
</feature>
<protein>
    <submittedName>
        <fullName evidence="5">Glycosyltransferase family 4 protein</fullName>
    </submittedName>
</protein>
<dbReference type="PANTHER" id="PTHR46401">
    <property type="entry name" value="GLYCOSYLTRANSFERASE WBBK-RELATED"/>
    <property type="match status" value="1"/>
</dbReference>
<dbReference type="GO" id="GO:0016757">
    <property type="term" value="F:glycosyltransferase activity"/>
    <property type="evidence" value="ECO:0007669"/>
    <property type="project" value="UniProtKB-KW"/>
</dbReference>
<dbReference type="Pfam" id="PF00534">
    <property type="entry name" value="Glycos_transf_1"/>
    <property type="match status" value="1"/>
</dbReference>
<reference evidence="6" key="1">
    <citation type="submission" date="2019-09" db="EMBL/GenBank/DDBJ databases">
        <title>Mumia zhuanghuii sp. nov. isolated from the intestinal contents of plateau pika (Ochotona curzoniae) in the Qinghai-Tibet plateau of China.</title>
        <authorList>
            <person name="Tian Z."/>
        </authorList>
    </citation>
    <scope>NUCLEOTIDE SEQUENCE [LARGE SCALE GENOMIC DNA]</scope>
    <source>
        <strain evidence="6">L-031</strain>
    </source>
</reference>
<evidence type="ECO:0000256" key="2">
    <source>
        <dbReference type="ARBA" id="ARBA00022679"/>
    </source>
</evidence>
<evidence type="ECO:0000259" key="4">
    <source>
        <dbReference type="Pfam" id="PF13439"/>
    </source>
</evidence>
<dbReference type="Gene3D" id="3.40.50.2000">
    <property type="entry name" value="Glycogen Phosphorylase B"/>
    <property type="match status" value="2"/>
</dbReference>
<evidence type="ECO:0000256" key="1">
    <source>
        <dbReference type="ARBA" id="ARBA00022676"/>
    </source>
</evidence>
<accession>A0A5J6L109</accession>
<evidence type="ECO:0000313" key="5">
    <source>
        <dbReference type="EMBL" id="QEW02157.1"/>
    </source>
</evidence>
<dbReference type="EMBL" id="CP044232">
    <property type="protein sequence ID" value="QEW02157.1"/>
    <property type="molecule type" value="Genomic_DNA"/>
</dbReference>
<dbReference type="CDD" id="cd03809">
    <property type="entry name" value="GT4_MtfB-like"/>
    <property type="match status" value="1"/>
</dbReference>
<keyword evidence="6" id="KW-1185">Reference proteome</keyword>
<dbReference type="InterPro" id="IPR028098">
    <property type="entry name" value="Glyco_trans_4-like_N"/>
</dbReference>
<evidence type="ECO:0000259" key="3">
    <source>
        <dbReference type="Pfam" id="PF00534"/>
    </source>
</evidence>
<dbReference type="KEGG" id="mlz:F6J85_02940"/>